<feature type="domain" description="PTS EIIB type-1" evidence="17">
    <location>
        <begin position="405"/>
        <end position="486"/>
    </location>
</feature>
<evidence type="ECO:0000256" key="14">
    <source>
        <dbReference type="ARBA" id="ARBA00047336"/>
    </source>
</evidence>
<dbReference type="GO" id="GO:0055056">
    <property type="term" value="F:D-glucose transmembrane transporter activity"/>
    <property type="evidence" value="ECO:0007669"/>
    <property type="project" value="InterPro"/>
</dbReference>
<comment type="caution">
    <text evidence="19">The sequence shown here is derived from an EMBL/GenBank/DDBJ whole genome shotgun (WGS) entry which is preliminary data.</text>
</comment>
<keyword evidence="7" id="KW-0808">Transferase</keyword>
<feature type="transmembrane region" description="Helical" evidence="16">
    <location>
        <begin position="358"/>
        <end position="380"/>
    </location>
</feature>
<evidence type="ECO:0000256" key="4">
    <source>
        <dbReference type="ARBA" id="ARBA00022448"/>
    </source>
</evidence>
<dbReference type="GO" id="GO:1904659">
    <property type="term" value="P:D-glucose transmembrane transport"/>
    <property type="evidence" value="ECO:0007669"/>
    <property type="project" value="InterPro"/>
</dbReference>
<dbReference type="Pfam" id="PF02378">
    <property type="entry name" value="PTS_EIIC"/>
    <property type="match status" value="1"/>
</dbReference>
<keyword evidence="12 16" id="KW-0472">Membrane</keyword>
<gene>
    <name evidence="19" type="primary">ptsG</name>
    <name evidence="19" type="ORF">CBA19CS42_10500</name>
</gene>
<keyword evidence="8" id="KW-0598">Phosphotransferase system</keyword>
<dbReference type="RefSeq" id="WP_238211425.1">
    <property type="nucleotide sequence ID" value="NZ_BPUS01000002.1"/>
</dbReference>
<evidence type="ECO:0000256" key="8">
    <source>
        <dbReference type="ARBA" id="ARBA00022683"/>
    </source>
</evidence>
<dbReference type="Proteomes" id="UP001055111">
    <property type="component" value="Unassembled WGS sequence"/>
</dbReference>
<feature type="transmembrane region" description="Helical" evidence="16">
    <location>
        <begin position="16"/>
        <end position="35"/>
    </location>
</feature>
<dbReference type="InterPro" id="IPR001996">
    <property type="entry name" value="PTS_IIB_1"/>
</dbReference>
<dbReference type="EMBL" id="BPUS01000002">
    <property type="protein sequence ID" value="GJH24938.1"/>
    <property type="molecule type" value="Genomic_DNA"/>
</dbReference>
<comment type="caution">
    <text evidence="15">Lacks conserved residue(s) required for the propagation of feature annotation.</text>
</comment>
<feature type="transmembrane region" description="Helical" evidence="16">
    <location>
        <begin position="303"/>
        <end position="327"/>
    </location>
</feature>
<evidence type="ECO:0000313" key="20">
    <source>
        <dbReference type="Proteomes" id="UP001055111"/>
    </source>
</evidence>
<dbReference type="GO" id="GO:0016301">
    <property type="term" value="F:kinase activity"/>
    <property type="evidence" value="ECO:0007669"/>
    <property type="project" value="UniProtKB-KW"/>
</dbReference>
<feature type="domain" description="PTS EIIB type-1" evidence="17">
    <location>
        <begin position="517"/>
        <end position="591"/>
    </location>
</feature>
<keyword evidence="10" id="KW-0418">Kinase</keyword>
<evidence type="ECO:0000313" key="19">
    <source>
        <dbReference type="EMBL" id="GJH24938.1"/>
    </source>
</evidence>
<evidence type="ECO:0000256" key="12">
    <source>
        <dbReference type="ARBA" id="ARBA00023136"/>
    </source>
</evidence>
<evidence type="ECO:0000256" key="15">
    <source>
        <dbReference type="PROSITE-ProRule" id="PRU00421"/>
    </source>
</evidence>
<dbReference type="InterPro" id="IPR013013">
    <property type="entry name" value="PTS_EIIC_1"/>
</dbReference>
<comment type="catalytic activity">
    <reaction evidence="14">
        <text>N(pros)-phospho-L-histidyl-[protein] + D-glucose(out) = D-glucose 6-phosphate(in) + L-histidyl-[protein]</text>
        <dbReference type="Rhea" id="RHEA:33367"/>
        <dbReference type="Rhea" id="RHEA-COMP:9745"/>
        <dbReference type="Rhea" id="RHEA-COMP:9746"/>
        <dbReference type="ChEBI" id="CHEBI:4167"/>
        <dbReference type="ChEBI" id="CHEBI:29979"/>
        <dbReference type="ChEBI" id="CHEBI:61548"/>
        <dbReference type="ChEBI" id="CHEBI:64837"/>
        <dbReference type="EC" id="2.7.1.199"/>
    </reaction>
</comment>
<dbReference type="InterPro" id="IPR018113">
    <property type="entry name" value="PTrfase_EIIB_Cys"/>
</dbReference>
<dbReference type="NCBIfam" id="TIGR00826">
    <property type="entry name" value="EIIB_glc"/>
    <property type="match status" value="1"/>
</dbReference>
<keyword evidence="4" id="KW-0813">Transport</keyword>
<keyword evidence="5" id="KW-1003">Cell membrane</keyword>
<dbReference type="NCBIfam" id="TIGR02002">
    <property type="entry name" value="PTS-II-BC-glcB"/>
    <property type="match status" value="1"/>
</dbReference>
<dbReference type="InterPro" id="IPR011299">
    <property type="entry name" value="PTS_IIBC_glc"/>
</dbReference>
<evidence type="ECO:0000256" key="1">
    <source>
        <dbReference type="ARBA" id="ARBA00004651"/>
    </source>
</evidence>
<reference evidence="19" key="1">
    <citation type="submission" date="2022-09" db="EMBL/GenBank/DDBJ databases">
        <title>Isolation and characterization of 3-chlorobenzoate degrading bacteria from soils in Shizuoka.</title>
        <authorList>
            <person name="Ifat A."/>
            <person name="Ogawa N."/>
            <person name="Kimbara K."/>
            <person name="Moriuchi R."/>
            <person name="Dohra H."/>
            <person name="Shintani M."/>
        </authorList>
    </citation>
    <scope>NUCLEOTIDE SEQUENCE</scope>
    <source>
        <strain evidence="19">19CS4-2</strain>
    </source>
</reference>
<feature type="transmembrane region" description="Helical" evidence="16">
    <location>
        <begin position="279"/>
        <end position="297"/>
    </location>
</feature>
<proteinExistence type="predicted"/>
<organism evidence="19 20">
    <name type="scientific">Caballeronia novacaledonica</name>
    <dbReference type="NCBI Taxonomy" id="1544861"/>
    <lineage>
        <taxon>Bacteria</taxon>
        <taxon>Pseudomonadati</taxon>
        <taxon>Pseudomonadota</taxon>
        <taxon>Betaproteobacteria</taxon>
        <taxon>Burkholderiales</taxon>
        <taxon>Burkholderiaceae</taxon>
        <taxon>Caballeronia</taxon>
    </lineage>
</organism>
<comment type="subcellular location">
    <subcellularLocation>
        <location evidence="1">Cell membrane</location>
        <topology evidence="1">Multi-pass membrane protein</topology>
    </subcellularLocation>
</comment>
<evidence type="ECO:0000256" key="5">
    <source>
        <dbReference type="ARBA" id="ARBA00022475"/>
    </source>
</evidence>
<dbReference type="PANTHER" id="PTHR30009">
    <property type="entry name" value="CYTOCHROME C-TYPE SYNTHESIS PROTEIN AND PTS TRANSMEMBRANE COMPONENT"/>
    <property type="match status" value="1"/>
</dbReference>
<dbReference type="GO" id="GO:0090564">
    <property type="term" value="F:protein-phosphocysteine-glucose phosphotransferase system transporter activity"/>
    <property type="evidence" value="ECO:0007669"/>
    <property type="project" value="TreeGrafter"/>
</dbReference>
<dbReference type="GO" id="GO:0005886">
    <property type="term" value="C:plasma membrane"/>
    <property type="evidence" value="ECO:0007669"/>
    <property type="project" value="UniProtKB-SubCell"/>
</dbReference>
<evidence type="ECO:0000256" key="2">
    <source>
        <dbReference type="ARBA" id="ARBA00011910"/>
    </source>
</evidence>
<feature type="domain" description="PTS EIIC type-1" evidence="18">
    <location>
        <begin position="3"/>
        <end position="392"/>
    </location>
</feature>
<dbReference type="AlphaFoldDB" id="A0AA37I8V6"/>
<evidence type="ECO:0000256" key="16">
    <source>
        <dbReference type="SAM" id="Phobius"/>
    </source>
</evidence>
<evidence type="ECO:0000256" key="10">
    <source>
        <dbReference type="ARBA" id="ARBA00022777"/>
    </source>
</evidence>
<name>A0AA37I8V6_9BURK</name>
<feature type="transmembrane region" description="Helical" evidence="16">
    <location>
        <begin position="250"/>
        <end position="272"/>
    </location>
</feature>
<dbReference type="EC" id="2.7.1.199" evidence="2"/>
<feature type="transmembrane region" description="Helical" evidence="16">
    <location>
        <begin position="55"/>
        <end position="73"/>
    </location>
</feature>
<protein>
    <recommendedName>
        <fullName evidence="3">PTS system glucose-specific EIICB component</fullName>
        <ecNumber evidence="2">2.7.1.199</ecNumber>
    </recommendedName>
    <alternativeName>
        <fullName evidence="13">EIICB-Glc</fullName>
    </alternativeName>
</protein>
<dbReference type="FunFam" id="3.30.1360.60:FF:000001">
    <property type="entry name" value="PTS system glucose-specific IIBC component PtsG"/>
    <property type="match status" value="1"/>
</dbReference>
<evidence type="ECO:0000256" key="6">
    <source>
        <dbReference type="ARBA" id="ARBA00022597"/>
    </source>
</evidence>
<feature type="transmembrane region" description="Helical" evidence="16">
    <location>
        <begin position="152"/>
        <end position="172"/>
    </location>
</feature>
<dbReference type="NCBIfam" id="NF008301">
    <property type="entry name" value="PRK11089.1"/>
    <property type="match status" value="1"/>
</dbReference>
<evidence type="ECO:0000256" key="13">
    <source>
        <dbReference type="ARBA" id="ARBA00032303"/>
    </source>
</evidence>
<dbReference type="GO" id="GO:0009401">
    <property type="term" value="P:phosphoenolpyruvate-dependent sugar phosphotransferase system"/>
    <property type="evidence" value="ECO:0007669"/>
    <property type="project" value="UniProtKB-KW"/>
</dbReference>
<dbReference type="InterPro" id="IPR050429">
    <property type="entry name" value="PTS_Glucose_EIICBA"/>
</dbReference>
<accession>A0AA37I8V6</accession>
<dbReference type="GO" id="GO:0008982">
    <property type="term" value="F:protein-N(PI)-phosphohistidine-sugar phosphotransferase activity"/>
    <property type="evidence" value="ECO:0007669"/>
    <property type="project" value="InterPro"/>
</dbReference>
<dbReference type="InterPro" id="IPR036878">
    <property type="entry name" value="Glu_permease_IIB"/>
</dbReference>
<keyword evidence="9 16" id="KW-0812">Transmembrane</keyword>
<dbReference type="Pfam" id="PF00367">
    <property type="entry name" value="PTS_EIIB"/>
    <property type="match status" value="1"/>
</dbReference>
<keyword evidence="11 16" id="KW-1133">Transmembrane helix</keyword>
<feature type="transmembrane region" description="Helical" evidence="16">
    <location>
        <begin position="110"/>
        <end position="132"/>
    </location>
</feature>
<dbReference type="PROSITE" id="PS51098">
    <property type="entry name" value="PTS_EIIB_TYPE_1"/>
    <property type="match status" value="2"/>
</dbReference>
<evidence type="ECO:0000259" key="17">
    <source>
        <dbReference type="PROSITE" id="PS51098"/>
    </source>
</evidence>
<evidence type="ECO:0000256" key="9">
    <source>
        <dbReference type="ARBA" id="ARBA00022692"/>
    </source>
</evidence>
<sequence>MFKNAFGVVQKVGKSLMLPVAVLPVAGLLLGLGATDFHGYVPTIILELMKNAGDVIFGNLPLIFAIGVALGFTENDGVSGIAATIGYLVMTATLGVIAKVEGVETSLIMGIPSIQTGVFGGILAGGLAAWMFNRYYRISLPAYLGFFAGKRFVPIVTAIGSIVLGAVLSVVWPPIGGVIKAFSQWAAVSDPRTAATVYGFVERLLIPFGLHHIWNVPFFFEAGSFLDPTTGKVVHGDINRFFAGDPTAGILSGAFLFKMFGLPAAAIAIWHCAKPEKKVAVGGMMVSAALTSFLTGITEPIEFAFLFVAPVLYFIHACLAASAQFVANTLNMHMGFTFSQGAIDFLMFNLIGNKATHAWYVFILGPIYAAIYYCVFRFVITRFNMKTPGREDDTVATAALSTGPGGRSRDLVLAFGGRSNIKSLDACITRLRISVNDPSLVDDARLKALGAAGVVRVGNGVQAIFGPLSENMKTDMQEYLKSAGSDADLPVAGVAAAATEAAPAPAAVAAQDTAQQKARAEKIRAALGGAANILKLEPLAATRLRVALGDASRLDGAALKAAGVPATQALANGEVDLIVGLEAENLAGAMR</sequence>
<dbReference type="PROSITE" id="PS51103">
    <property type="entry name" value="PTS_EIIC_TYPE_1"/>
    <property type="match status" value="1"/>
</dbReference>
<evidence type="ECO:0000256" key="3">
    <source>
        <dbReference type="ARBA" id="ARBA00021468"/>
    </source>
</evidence>
<feature type="active site" description="Phosphocysteine intermediate; for EIIB activity" evidence="15">
    <location>
        <position position="427"/>
    </location>
</feature>
<keyword evidence="6 19" id="KW-0762">Sugar transport</keyword>
<dbReference type="PANTHER" id="PTHR30009:SF20">
    <property type="entry name" value="PTS SYSTEM GLUCOSE-SPECIFIC EIICB COMPONENT-RELATED"/>
    <property type="match status" value="1"/>
</dbReference>
<dbReference type="PROSITE" id="PS01035">
    <property type="entry name" value="PTS_EIIB_TYPE_1_CYS"/>
    <property type="match status" value="1"/>
</dbReference>
<evidence type="ECO:0000256" key="11">
    <source>
        <dbReference type="ARBA" id="ARBA00022989"/>
    </source>
</evidence>
<evidence type="ECO:0000256" key="7">
    <source>
        <dbReference type="ARBA" id="ARBA00022679"/>
    </source>
</evidence>
<dbReference type="Gene3D" id="3.30.1360.60">
    <property type="entry name" value="Glucose permease domain IIB"/>
    <property type="match status" value="2"/>
</dbReference>
<dbReference type="InterPro" id="IPR003352">
    <property type="entry name" value="PTS_EIIC"/>
</dbReference>
<evidence type="ECO:0000259" key="18">
    <source>
        <dbReference type="PROSITE" id="PS51103"/>
    </source>
</evidence>
<dbReference type="CDD" id="cd00212">
    <property type="entry name" value="PTS_IIB_glc"/>
    <property type="match status" value="1"/>
</dbReference>
<dbReference type="SUPFAM" id="SSF55604">
    <property type="entry name" value="Glucose permease domain IIB"/>
    <property type="match status" value="2"/>
</dbReference>
<feature type="transmembrane region" description="Helical" evidence="16">
    <location>
        <begin position="80"/>
        <end position="98"/>
    </location>
</feature>